<accession>A0A835UNS3</accession>
<dbReference type="PANTHER" id="PTHR46644:SF2">
    <property type="entry name" value="DNA REPAIR PROTEIN XRCC2"/>
    <property type="match status" value="1"/>
</dbReference>
<protein>
    <submittedName>
        <fullName evidence="1">Uncharacterized protein</fullName>
    </submittedName>
</protein>
<dbReference type="EMBL" id="JADCNM010000009">
    <property type="protein sequence ID" value="KAG0468308.1"/>
    <property type="molecule type" value="Genomic_DNA"/>
</dbReference>
<proteinExistence type="predicted"/>
<dbReference type="GO" id="GO:0033063">
    <property type="term" value="C:Rad51B-Rad51C-Rad51D-XRCC2 complex"/>
    <property type="evidence" value="ECO:0007669"/>
    <property type="project" value="InterPro"/>
</dbReference>
<dbReference type="PANTHER" id="PTHR46644">
    <property type="entry name" value="DNA REPAIR PROTEIN XRCC2"/>
    <property type="match status" value="1"/>
</dbReference>
<dbReference type="Proteomes" id="UP000639772">
    <property type="component" value="Chromosome 9"/>
</dbReference>
<sequence length="245" mass="27939">MGGKRSLWFFDNMGRVIKENHVEHCGFVEDFKSKLDTPSPWTHLGWELFIGQENCDFQTFDCDGVYKTIRPGFKSSKKEGPSASLYILIIDSIGAFHWNDRACQPLQKNDSERRKLSIEDMTERVVLEINKIRELQPLLVLASKATIFAFANPVNLKNSNVSHNQSSVGLGRMKKEGEANLLYREYMAPVWQSFVTHRVQLGISDVILSTVENEKLHAYVCKWIQPPISITDQFVVENSGIVMLS</sequence>
<dbReference type="OrthoDB" id="420422at2759"/>
<evidence type="ECO:0000313" key="1">
    <source>
        <dbReference type="EMBL" id="KAG0468308.1"/>
    </source>
</evidence>
<comment type="caution">
    <text evidence="1">The sequence shown here is derived from an EMBL/GenBank/DDBJ whole genome shotgun (WGS) entry which is preliminary data.</text>
</comment>
<evidence type="ECO:0000313" key="2">
    <source>
        <dbReference type="Proteomes" id="UP000639772"/>
    </source>
</evidence>
<dbReference type="GO" id="GO:0000724">
    <property type="term" value="P:double-strand break repair via homologous recombination"/>
    <property type="evidence" value="ECO:0007669"/>
    <property type="project" value="InterPro"/>
</dbReference>
<dbReference type="GO" id="GO:0005657">
    <property type="term" value="C:replication fork"/>
    <property type="evidence" value="ECO:0007669"/>
    <property type="project" value="InterPro"/>
</dbReference>
<gene>
    <name evidence="1" type="ORF">HPP92_017636</name>
</gene>
<name>A0A835UNS3_VANPL</name>
<reference evidence="1 2" key="1">
    <citation type="journal article" date="2020" name="Nat. Food">
        <title>A phased Vanilla planifolia genome enables genetic improvement of flavour and production.</title>
        <authorList>
            <person name="Hasing T."/>
            <person name="Tang H."/>
            <person name="Brym M."/>
            <person name="Khazi F."/>
            <person name="Huang T."/>
            <person name="Chambers A.H."/>
        </authorList>
    </citation>
    <scope>NUCLEOTIDE SEQUENCE [LARGE SCALE GENOMIC DNA]</scope>
    <source>
        <tissue evidence="1">Leaf</tissue>
    </source>
</reference>
<organism evidence="1 2">
    <name type="scientific">Vanilla planifolia</name>
    <name type="common">Vanilla</name>
    <dbReference type="NCBI Taxonomy" id="51239"/>
    <lineage>
        <taxon>Eukaryota</taxon>
        <taxon>Viridiplantae</taxon>
        <taxon>Streptophyta</taxon>
        <taxon>Embryophyta</taxon>
        <taxon>Tracheophyta</taxon>
        <taxon>Spermatophyta</taxon>
        <taxon>Magnoliopsida</taxon>
        <taxon>Liliopsida</taxon>
        <taxon>Asparagales</taxon>
        <taxon>Orchidaceae</taxon>
        <taxon>Vanilloideae</taxon>
        <taxon>Vanilleae</taxon>
        <taxon>Vanilla</taxon>
    </lineage>
</organism>
<dbReference type="InterPro" id="IPR030547">
    <property type="entry name" value="XRCC2"/>
</dbReference>
<dbReference type="AlphaFoldDB" id="A0A835UNS3"/>